<dbReference type="GO" id="GO:0008233">
    <property type="term" value="F:peptidase activity"/>
    <property type="evidence" value="ECO:0007669"/>
    <property type="project" value="UniProtKB-KW"/>
</dbReference>
<dbReference type="OrthoDB" id="1712270at2759"/>
<dbReference type="InterPro" id="IPR016197">
    <property type="entry name" value="Chromo-like_dom_sf"/>
</dbReference>
<dbReference type="EMBL" id="SSTE01000806">
    <property type="protein sequence ID" value="KAA0066816.1"/>
    <property type="molecule type" value="Genomic_DNA"/>
</dbReference>
<dbReference type="InterPro" id="IPR043502">
    <property type="entry name" value="DNA/RNA_pol_sf"/>
</dbReference>
<keyword evidence="7" id="KW-0695">RNA-directed DNA polymerase</keyword>
<evidence type="ECO:0000256" key="1">
    <source>
        <dbReference type="ARBA" id="ARBA00022670"/>
    </source>
</evidence>
<dbReference type="Proteomes" id="UP000321393">
    <property type="component" value="Unassembled WGS sequence"/>
</dbReference>
<evidence type="ECO:0000259" key="11">
    <source>
        <dbReference type="PROSITE" id="PS50878"/>
    </source>
</evidence>
<keyword evidence="1" id="KW-0645">Protease</keyword>
<evidence type="ECO:0000256" key="3">
    <source>
        <dbReference type="ARBA" id="ARBA00022695"/>
    </source>
</evidence>
<dbReference type="InterPro" id="IPR023780">
    <property type="entry name" value="Chromo_domain"/>
</dbReference>
<dbReference type="GO" id="GO:0004519">
    <property type="term" value="F:endonuclease activity"/>
    <property type="evidence" value="ECO:0007669"/>
    <property type="project" value="UniProtKB-KW"/>
</dbReference>
<dbReference type="Pfam" id="PF00385">
    <property type="entry name" value="Chromo"/>
    <property type="match status" value="1"/>
</dbReference>
<reference evidence="12 13" key="1">
    <citation type="submission" date="2019-08" db="EMBL/GenBank/DDBJ databases">
        <title>Draft genome sequences of two oriental melons (Cucumis melo L. var makuwa).</title>
        <authorList>
            <person name="Kwon S.-Y."/>
        </authorList>
    </citation>
    <scope>NUCLEOTIDE SEQUENCE [LARGE SCALE GENOMIC DNA]</scope>
    <source>
        <strain evidence="13">cv. SW 3</strain>
        <tissue evidence="12">Leaf</tissue>
    </source>
</reference>
<keyword evidence="2" id="KW-0808">Transferase</keyword>
<feature type="domain" description="Chromo" evidence="10">
    <location>
        <begin position="1233"/>
        <end position="1268"/>
    </location>
</feature>
<dbReference type="SUPFAM" id="SSF56672">
    <property type="entry name" value="DNA/RNA polymerases"/>
    <property type="match status" value="1"/>
</dbReference>
<dbReference type="CDD" id="cd00303">
    <property type="entry name" value="retropepsin_like"/>
    <property type="match status" value="1"/>
</dbReference>
<dbReference type="CDD" id="cd01647">
    <property type="entry name" value="RT_LTR"/>
    <property type="match status" value="1"/>
</dbReference>
<keyword evidence="8" id="KW-0511">Multifunctional enzyme</keyword>
<keyword evidence="3" id="KW-0548">Nucleotidyltransferase</keyword>
<evidence type="ECO:0000256" key="8">
    <source>
        <dbReference type="ARBA" id="ARBA00023268"/>
    </source>
</evidence>
<evidence type="ECO:0000313" key="12">
    <source>
        <dbReference type="EMBL" id="KAA0066816.1"/>
    </source>
</evidence>
<keyword evidence="5" id="KW-0255">Endonuclease</keyword>
<evidence type="ECO:0000256" key="2">
    <source>
        <dbReference type="ARBA" id="ARBA00022679"/>
    </source>
</evidence>
<dbReference type="GO" id="GO:0006508">
    <property type="term" value="P:proteolysis"/>
    <property type="evidence" value="ECO:0007669"/>
    <property type="project" value="UniProtKB-KW"/>
</dbReference>
<comment type="caution">
    <text evidence="12">The sequence shown here is derived from an EMBL/GenBank/DDBJ whole genome shotgun (WGS) entry which is preliminary data.</text>
</comment>
<evidence type="ECO:0000313" key="13">
    <source>
        <dbReference type="Proteomes" id="UP000321393"/>
    </source>
</evidence>
<dbReference type="Gene3D" id="2.40.70.10">
    <property type="entry name" value="Acid Proteases"/>
    <property type="match status" value="1"/>
</dbReference>
<dbReference type="InterPro" id="IPR041577">
    <property type="entry name" value="RT_RNaseH_2"/>
</dbReference>
<dbReference type="SUPFAM" id="SSF50630">
    <property type="entry name" value="Acid proteases"/>
    <property type="match status" value="1"/>
</dbReference>
<evidence type="ECO:0000256" key="7">
    <source>
        <dbReference type="ARBA" id="ARBA00022918"/>
    </source>
</evidence>
<dbReference type="SUPFAM" id="SSF54160">
    <property type="entry name" value="Chromo domain-like"/>
    <property type="match status" value="1"/>
</dbReference>
<evidence type="ECO:0000256" key="5">
    <source>
        <dbReference type="ARBA" id="ARBA00022759"/>
    </source>
</evidence>
<dbReference type="Pfam" id="PF03732">
    <property type="entry name" value="Retrotrans_gag"/>
    <property type="match status" value="1"/>
</dbReference>
<keyword evidence="4" id="KW-0540">Nuclease</keyword>
<dbReference type="Pfam" id="PF24626">
    <property type="entry name" value="SH3_Tf2-1"/>
    <property type="match status" value="1"/>
</dbReference>
<dbReference type="PROSITE" id="PS50878">
    <property type="entry name" value="RT_POL"/>
    <property type="match status" value="1"/>
</dbReference>
<protein>
    <submittedName>
        <fullName evidence="12">Ty3/gypsy retrotransposon protein</fullName>
    </submittedName>
</protein>
<proteinExistence type="predicted"/>
<dbReference type="Gene3D" id="3.30.70.270">
    <property type="match status" value="2"/>
</dbReference>
<accession>A0A5A7VK94</accession>
<dbReference type="InterPro" id="IPR005162">
    <property type="entry name" value="Retrotrans_gag_dom"/>
</dbReference>
<evidence type="ECO:0000259" key="10">
    <source>
        <dbReference type="PROSITE" id="PS50013"/>
    </source>
</evidence>
<dbReference type="PROSITE" id="PS50013">
    <property type="entry name" value="CHROMO_2"/>
    <property type="match status" value="1"/>
</dbReference>
<name>A0A5A7VK94_CUCMM</name>
<keyword evidence="6" id="KW-0378">Hydrolase</keyword>
<organism evidence="12 13">
    <name type="scientific">Cucumis melo var. makuwa</name>
    <name type="common">Oriental melon</name>
    <dbReference type="NCBI Taxonomy" id="1194695"/>
    <lineage>
        <taxon>Eukaryota</taxon>
        <taxon>Viridiplantae</taxon>
        <taxon>Streptophyta</taxon>
        <taxon>Embryophyta</taxon>
        <taxon>Tracheophyta</taxon>
        <taxon>Spermatophyta</taxon>
        <taxon>Magnoliopsida</taxon>
        <taxon>eudicotyledons</taxon>
        <taxon>Gunneridae</taxon>
        <taxon>Pentapetalae</taxon>
        <taxon>rosids</taxon>
        <taxon>fabids</taxon>
        <taxon>Cucurbitales</taxon>
        <taxon>Cucurbitaceae</taxon>
        <taxon>Benincaseae</taxon>
        <taxon>Cucumis</taxon>
    </lineage>
</organism>
<dbReference type="Gene3D" id="3.10.20.370">
    <property type="match status" value="1"/>
</dbReference>
<dbReference type="GO" id="GO:0003964">
    <property type="term" value="F:RNA-directed DNA polymerase activity"/>
    <property type="evidence" value="ECO:0007669"/>
    <property type="project" value="UniProtKB-KW"/>
</dbReference>
<dbReference type="InterPro" id="IPR043128">
    <property type="entry name" value="Rev_trsase/Diguanyl_cyclase"/>
</dbReference>
<dbReference type="Gene3D" id="3.10.10.10">
    <property type="entry name" value="HIV Type 1 Reverse Transcriptase, subunit A, domain 1"/>
    <property type="match status" value="1"/>
</dbReference>
<dbReference type="InterPro" id="IPR056924">
    <property type="entry name" value="SH3_Tf2-1"/>
</dbReference>
<dbReference type="Pfam" id="PF08284">
    <property type="entry name" value="RVP_2"/>
    <property type="match status" value="1"/>
</dbReference>
<sequence>MQLQERQFLCHSPRNIPLLSLSCAAVNAYVRPPIINVYKRRGKKGKLHDSKEERENGNEIVEPCQTGSDYKTDDTTTNGRKAGGNGKRGVEPQGNDAGDEEKYGHLADEFRDQSYKKKEESGTSDGSIMKMKGKMEETDVTGEIHTHQIDRSKYKKLEMPMFLGENPESWVYRAEHFFEINNLPEAEKVKVAVVSFGQDEVDWYRWSHDRRKVESWEDLKTKMFEFFRDTGQKSLGARLIRIQQEGSYSDYVKKFVNYSAPLSHMAESVLRDAFLTGLEPALQAEVMSRHPHTLEDCMMAAQLVNDRNLALKLAQAEMGIIEPKRSESAGNKVQWNNDKGMMRKNEFQMKQITIPLKGSYQKGEPPVKRLSDAEFRARLDKDLCFRCNEKYSHGHRCKIKEKRELMLFILNEEESTEEGEGSEAPNTGPVEINQLEEPEETVIEYRAITSLTTEGTMKLRGIVKGKEVIVLIDSGATHNFIHHELVTERKIPINRNTQFGITIGDGTSCKGEGICSKVEIQLEGLRVVTDLLVVGLGTIDVVLGMQWLDTTGTMKIHWPSLTMVFWKEGNKVVLKGDPALIRAECSLKTLEKTWEAEDQGFLLDWQRYEIENEDADSKNTSQTGDEEGLPMIQFLLHQYSDVFNSPTTLPPKRTIDHRILTLPGQKPINVRPYKYGHQQKEEIEKLVIEMLQTGIIRPSHSPFSSPVLLVKKKDGGWRFCVDYRKLNKITIADKFPIPVIEELLDELHGATMFSKLDLKSGYHQIRMKEEDIEKTAFRTHEGHYEFVVMPFGLTNAPATFQSLMNQVFKPFLRRCVLVFFDDILVYSSDITEHEKHLGMVFATLRDNQLYANRKKCVSAHSQIHYLGHVISKHGVEADQDKVKCMLQWPKPKDVTGLRGFLGLTGYYRRFVKSYGEIAAPLTKLLQKNAFKWDENATLAFESLKSAMSTIPVLALPDWSLPFLIETDASGSGLGAVLSQNSHPIAFFSQKLSTRAQAKSIYERELMAVVLSVQKWRHYLLGRRFTIMSDQKALKFLLEQREVQPQFQKWLTKLLGYDFEILYQPGLQNKAADTLSRMDHSIELKALSTTGIVDMEVVTKEVEKDEVETLLKERDLAISALKENLTIAQNRMKKFADSKRRELKFKVGDEVYLKLRPYRQRSLARKRAEKLAPKYYGPYRITETIGEVAYRLDLPPEASIHNVFHISQLKLKLGNQHNVQTQQPQLTAEFELQLWPETVLGIRWSPELGANEWLVKWKGLPDSEATWESVYSMNQQFPSFHLEDKVILEPRGIVRPPIINVYKRRGKKGKLHDSKEERENGNEIVA</sequence>
<evidence type="ECO:0000256" key="9">
    <source>
        <dbReference type="SAM" id="MobiDB-lite"/>
    </source>
</evidence>
<feature type="compositionally biased region" description="Basic and acidic residues" evidence="9">
    <location>
        <begin position="47"/>
        <end position="57"/>
    </location>
</feature>
<dbReference type="PANTHER" id="PTHR37984:SF5">
    <property type="entry name" value="PROTEIN NYNRIN-LIKE"/>
    <property type="match status" value="1"/>
</dbReference>
<evidence type="ECO:0000256" key="6">
    <source>
        <dbReference type="ARBA" id="ARBA00022801"/>
    </source>
</evidence>
<dbReference type="InterPro" id="IPR000953">
    <property type="entry name" value="Chromo/chromo_shadow_dom"/>
</dbReference>
<gene>
    <name evidence="12" type="ORF">E6C27_scaffold271G001740</name>
</gene>
<dbReference type="FunFam" id="3.10.20.370:FF:000001">
    <property type="entry name" value="Retrovirus-related Pol polyprotein from transposon 17.6-like protein"/>
    <property type="match status" value="1"/>
</dbReference>
<dbReference type="Pfam" id="PF17919">
    <property type="entry name" value="RT_RNaseH_2"/>
    <property type="match status" value="1"/>
</dbReference>
<dbReference type="FunFam" id="3.10.10.10:FF:000007">
    <property type="entry name" value="Retrovirus-related Pol polyprotein from transposon 17.6-like Protein"/>
    <property type="match status" value="1"/>
</dbReference>
<dbReference type="Pfam" id="PF00078">
    <property type="entry name" value="RVT_1"/>
    <property type="match status" value="1"/>
</dbReference>
<dbReference type="CDD" id="cd09274">
    <property type="entry name" value="RNase_HI_RT_Ty3"/>
    <property type="match status" value="1"/>
</dbReference>
<dbReference type="InterPro" id="IPR000477">
    <property type="entry name" value="RT_dom"/>
</dbReference>
<feature type="region of interest" description="Disordered" evidence="9">
    <location>
        <begin position="41"/>
        <end position="128"/>
    </location>
</feature>
<dbReference type="PANTHER" id="PTHR37984">
    <property type="entry name" value="PROTEIN CBG26694"/>
    <property type="match status" value="1"/>
</dbReference>
<dbReference type="Gene3D" id="2.40.50.40">
    <property type="match status" value="1"/>
</dbReference>
<dbReference type="InterPro" id="IPR021109">
    <property type="entry name" value="Peptidase_aspartic_dom_sf"/>
</dbReference>
<evidence type="ECO:0000256" key="4">
    <source>
        <dbReference type="ARBA" id="ARBA00022722"/>
    </source>
</evidence>
<dbReference type="FunFam" id="3.30.70.270:FF:000020">
    <property type="entry name" value="Transposon Tf2-6 polyprotein-like Protein"/>
    <property type="match status" value="1"/>
</dbReference>
<dbReference type="InterPro" id="IPR050951">
    <property type="entry name" value="Retrovirus_Pol_polyprotein"/>
</dbReference>
<feature type="compositionally biased region" description="Basic and acidic residues" evidence="9">
    <location>
        <begin position="100"/>
        <end position="121"/>
    </location>
</feature>
<feature type="domain" description="Reverse transcriptase" evidence="11">
    <location>
        <begin position="691"/>
        <end position="870"/>
    </location>
</feature>